<dbReference type="EMBL" id="CM044706">
    <property type="protein sequence ID" value="KAI5659463.1"/>
    <property type="molecule type" value="Genomic_DNA"/>
</dbReference>
<comment type="caution">
    <text evidence="1">The sequence shown here is derived from an EMBL/GenBank/DDBJ whole genome shotgun (WGS) entry which is preliminary data.</text>
</comment>
<dbReference type="Proteomes" id="UP001060085">
    <property type="component" value="Linkage Group LG06"/>
</dbReference>
<name>A0ACC0AHJ1_CATRO</name>
<evidence type="ECO:0000313" key="2">
    <source>
        <dbReference type="Proteomes" id="UP001060085"/>
    </source>
</evidence>
<sequence length="187" mass="21471">MARKKVKLAFIANGSKRKATYMKWKKGLLNQVSELTTLCGINACAIIYSKYDLELEVWPSTIGVQQVISQFKSLPDMEKCKRIMNQEAYLRKRIEKLKEQVEKQLLKNREKDVLGLIFHCLSTDKRELDNLTPADLDDLERNIKKTMQVLNARNERMGKTVVLDEGGTQKTLPPTKISFHIGSRTSD</sequence>
<evidence type="ECO:0000313" key="1">
    <source>
        <dbReference type="EMBL" id="KAI5659463.1"/>
    </source>
</evidence>
<gene>
    <name evidence="1" type="ORF">M9H77_28256</name>
</gene>
<reference evidence="2" key="1">
    <citation type="journal article" date="2023" name="Nat. Plants">
        <title>Single-cell RNA sequencing provides a high-resolution roadmap for understanding the multicellular compartmentation of specialized metabolism.</title>
        <authorList>
            <person name="Sun S."/>
            <person name="Shen X."/>
            <person name="Li Y."/>
            <person name="Li Y."/>
            <person name="Wang S."/>
            <person name="Li R."/>
            <person name="Zhang H."/>
            <person name="Shen G."/>
            <person name="Guo B."/>
            <person name="Wei J."/>
            <person name="Xu J."/>
            <person name="St-Pierre B."/>
            <person name="Chen S."/>
            <person name="Sun C."/>
        </authorList>
    </citation>
    <scope>NUCLEOTIDE SEQUENCE [LARGE SCALE GENOMIC DNA]</scope>
</reference>
<protein>
    <submittedName>
        <fullName evidence="1">Uncharacterized protein</fullName>
    </submittedName>
</protein>
<keyword evidence="2" id="KW-1185">Reference proteome</keyword>
<organism evidence="1 2">
    <name type="scientific">Catharanthus roseus</name>
    <name type="common">Madagascar periwinkle</name>
    <name type="synonym">Vinca rosea</name>
    <dbReference type="NCBI Taxonomy" id="4058"/>
    <lineage>
        <taxon>Eukaryota</taxon>
        <taxon>Viridiplantae</taxon>
        <taxon>Streptophyta</taxon>
        <taxon>Embryophyta</taxon>
        <taxon>Tracheophyta</taxon>
        <taxon>Spermatophyta</taxon>
        <taxon>Magnoliopsida</taxon>
        <taxon>eudicotyledons</taxon>
        <taxon>Gunneridae</taxon>
        <taxon>Pentapetalae</taxon>
        <taxon>asterids</taxon>
        <taxon>lamiids</taxon>
        <taxon>Gentianales</taxon>
        <taxon>Apocynaceae</taxon>
        <taxon>Rauvolfioideae</taxon>
        <taxon>Vinceae</taxon>
        <taxon>Catharanthinae</taxon>
        <taxon>Catharanthus</taxon>
    </lineage>
</organism>
<accession>A0ACC0AHJ1</accession>
<proteinExistence type="predicted"/>